<comment type="caution">
    <text evidence="2">The sequence shown here is derived from an EMBL/GenBank/DDBJ whole genome shotgun (WGS) entry which is preliminary data.</text>
</comment>
<dbReference type="AlphaFoldDB" id="A0A645IG79"/>
<name>A0A645IG79_9ZZZZ</name>
<organism evidence="2">
    <name type="scientific">bioreactor metagenome</name>
    <dbReference type="NCBI Taxonomy" id="1076179"/>
    <lineage>
        <taxon>unclassified sequences</taxon>
        <taxon>metagenomes</taxon>
        <taxon>ecological metagenomes</taxon>
    </lineage>
</organism>
<evidence type="ECO:0000313" key="2">
    <source>
        <dbReference type="EMBL" id="MPN49966.1"/>
    </source>
</evidence>
<sequence>MLLLGLLLLLFFWTFPLPNILMGRFGGQMAWRQRPFADLEQFRAVQGAWTRAGMLVVLAHALLVAGGIWLQSRL</sequence>
<keyword evidence="1" id="KW-0472">Membrane</keyword>
<dbReference type="EMBL" id="VSSQ01113698">
    <property type="protein sequence ID" value="MPN49966.1"/>
    <property type="molecule type" value="Genomic_DNA"/>
</dbReference>
<keyword evidence="1" id="KW-1133">Transmembrane helix</keyword>
<feature type="transmembrane region" description="Helical" evidence="1">
    <location>
        <begin position="48"/>
        <end position="70"/>
    </location>
</feature>
<proteinExistence type="predicted"/>
<evidence type="ECO:0000256" key="1">
    <source>
        <dbReference type="SAM" id="Phobius"/>
    </source>
</evidence>
<protein>
    <submittedName>
        <fullName evidence="2">Uncharacterized protein</fullName>
    </submittedName>
</protein>
<keyword evidence="1" id="KW-0812">Transmembrane</keyword>
<accession>A0A645IG79</accession>
<gene>
    <name evidence="2" type="ORF">SDC9_197590</name>
</gene>
<reference evidence="2" key="1">
    <citation type="submission" date="2019-08" db="EMBL/GenBank/DDBJ databases">
        <authorList>
            <person name="Kucharzyk K."/>
            <person name="Murdoch R.W."/>
            <person name="Higgins S."/>
            <person name="Loffler F."/>
        </authorList>
    </citation>
    <scope>NUCLEOTIDE SEQUENCE</scope>
</reference>